<dbReference type="RefSeq" id="WP_338211334.1">
    <property type="nucleotide sequence ID" value="NZ_JAYMFF010000022.1"/>
</dbReference>
<dbReference type="EMBL" id="JAYMFF010000022">
    <property type="protein sequence ID" value="MEC4176812.1"/>
    <property type="molecule type" value="Genomic_DNA"/>
</dbReference>
<accession>A0ABU6IK75</accession>
<protein>
    <submittedName>
        <fullName evidence="4">Slipin family protein</fullName>
    </submittedName>
</protein>
<keyword evidence="2" id="KW-1133">Transmembrane helix</keyword>
<dbReference type="InterPro" id="IPR043202">
    <property type="entry name" value="Band-7_stomatin-like"/>
</dbReference>
<dbReference type="PANTHER" id="PTHR10264">
    <property type="entry name" value="BAND 7 PROTEIN-RELATED"/>
    <property type="match status" value="1"/>
</dbReference>
<evidence type="ECO:0000313" key="5">
    <source>
        <dbReference type="Proteomes" id="UP001349994"/>
    </source>
</evidence>
<keyword evidence="2" id="KW-0812">Transmembrane</keyword>
<dbReference type="InterPro" id="IPR001107">
    <property type="entry name" value="Band_7"/>
</dbReference>
<sequence length="327" mass="34977">MWRNPPARAVRPAAAAPSCERVPAPASATVVATPGERASDFGIILFSAFTAVVAFSAVCVVGCATAGSFNFPVAAASTLAAVLAVMAVHISQQWERVVVQRLGRFSRVAGPGLFLTIPFIEQTPIRVDCRTRYTTFGAEETLTADLVPLDVDAVMLWMVHDAKAACNEVSDFSATVELTAQAALRDAIGRLSAAEVAIRREQLDADIQQILEDEASQWGISILSVKIRNILLPQALQDVMSLEAQAEQRRKARIILMEAEQDISAMAEDVGEAYGGGDAALRLRQMHLMYESVRETGGTVVVPSSFSEGFVEGADAARTLRAASAEK</sequence>
<dbReference type="PANTHER" id="PTHR10264:SF19">
    <property type="entry name" value="AT06885P-RELATED"/>
    <property type="match status" value="1"/>
</dbReference>
<comment type="caution">
    <text evidence="4">The sequence shown here is derived from an EMBL/GenBank/DDBJ whole genome shotgun (WGS) entry which is preliminary data.</text>
</comment>
<feature type="transmembrane region" description="Helical" evidence="2">
    <location>
        <begin position="73"/>
        <end position="91"/>
    </location>
</feature>
<dbReference type="SUPFAM" id="SSF117892">
    <property type="entry name" value="Band 7/SPFH domain"/>
    <property type="match status" value="1"/>
</dbReference>
<dbReference type="Gene3D" id="3.30.479.30">
    <property type="entry name" value="Band 7 domain"/>
    <property type="match status" value="1"/>
</dbReference>
<evidence type="ECO:0000259" key="3">
    <source>
        <dbReference type="SMART" id="SM00244"/>
    </source>
</evidence>
<evidence type="ECO:0000256" key="1">
    <source>
        <dbReference type="ARBA" id="ARBA00008164"/>
    </source>
</evidence>
<reference evidence="4 5" key="1">
    <citation type="submission" date="2024-01" db="EMBL/GenBank/DDBJ databases">
        <title>novel species in genus Adlercreutzia.</title>
        <authorList>
            <person name="Liu X."/>
        </authorList>
    </citation>
    <scope>NUCLEOTIDE SEQUENCE [LARGE SCALE GENOMIC DNA]</scope>
    <source>
        <strain evidence="4 5">R7</strain>
    </source>
</reference>
<dbReference type="SMART" id="SM00244">
    <property type="entry name" value="PHB"/>
    <property type="match status" value="1"/>
</dbReference>
<gene>
    <name evidence="4" type="ORF">VIN30_10175</name>
</gene>
<dbReference type="Gene3D" id="6.10.250.2090">
    <property type="match status" value="1"/>
</dbReference>
<evidence type="ECO:0000256" key="2">
    <source>
        <dbReference type="SAM" id="Phobius"/>
    </source>
</evidence>
<dbReference type="PRINTS" id="PR00721">
    <property type="entry name" value="STOMATIN"/>
</dbReference>
<proteinExistence type="inferred from homology"/>
<dbReference type="InterPro" id="IPR036013">
    <property type="entry name" value="Band_7/SPFH_dom_sf"/>
</dbReference>
<keyword evidence="5" id="KW-1185">Reference proteome</keyword>
<feature type="transmembrane region" description="Helical" evidence="2">
    <location>
        <begin position="43"/>
        <end position="67"/>
    </location>
</feature>
<name>A0ABU6IK75_9ACTN</name>
<dbReference type="CDD" id="cd13775">
    <property type="entry name" value="SPFH_eoslipins_u3"/>
    <property type="match status" value="1"/>
</dbReference>
<evidence type="ECO:0000313" key="4">
    <source>
        <dbReference type="EMBL" id="MEC4176812.1"/>
    </source>
</evidence>
<dbReference type="Pfam" id="PF01145">
    <property type="entry name" value="Band_7"/>
    <property type="match status" value="1"/>
</dbReference>
<comment type="similarity">
    <text evidence="1">Belongs to the band 7/mec-2 family.</text>
</comment>
<keyword evidence="2" id="KW-0472">Membrane</keyword>
<organism evidence="4 5">
    <name type="scientific">Adlercreutzia wanghongyangiae</name>
    <dbReference type="NCBI Taxonomy" id="3111451"/>
    <lineage>
        <taxon>Bacteria</taxon>
        <taxon>Bacillati</taxon>
        <taxon>Actinomycetota</taxon>
        <taxon>Coriobacteriia</taxon>
        <taxon>Eggerthellales</taxon>
        <taxon>Eggerthellaceae</taxon>
        <taxon>Adlercreutzia</taxon>
    </lineage>
</organism>
<feature type="domain" description="Band 7" evidence="3">
    <location>
        <begin position="86"/>
        <end position="244"/>
    </location>
</feature>
<dbReference type="Proteomes" id="UP001349994">
    <property type="component" value="Unassembled WGS sequence"/>
</dbReference>
<dbReference type="InterPro" id="IPR001972">
    <property type="entry name" value="Stomatin_HflK_fam"/>
</dbReference>